<dbReference type="EMBL" id="BMNT01000038">
    <property type="protein sequence ID" value="GGL08605.1"/>
    <property type="molecule type" value="Genomic_DNA"/>
</dbReference>
<dbReference type="PANTHER" id="PTHR36435:SF1">
    <property type="entry name" value="CAAX AMINO TERMINAL PROTEASE FAMILY PROTEIN"/>
    <property type="match status" value="1"/>
</dbReference>
<keyword evidence="2" id="KW-0812">Transmembrane</keyword>
<reference evidence="4" key="2">
    <citation type="submission" date="2020-09" db="EMBL/GenBank/DDBJ databases">
        <authorList>
            <person name="Sun Q."/>
            <person name="Ohkuma M."/>
        </authorList>
    </citation>
    <scope>NUCLEOTIDE SEQUENCE</scope>
    <source>
        <strain evidence="4">JCM 13064</strain>
    </source>
</reference>
<feature type="transmembrane region" description="Helical" evidence="2">
    <location>
        <begin position="396"/>
        <end position="414"/>
    </location>
</feature>
<accession>A0A917VQG4</accession>
<keyword evidence="2" id="KW-1133">Transmembrane helix</keyword>
<dbReference type="PANTHER" id="PTHR36435">
    <property type="entry name" value="SLR1288 PROTEIN"/>
    <property type="match status" value="1"/>
</dbReference>
<feature type="compositionally biased region" description="Low complexity" evidence="1">
    <location>
        <begin position="60"/>
        <end position="73"/>
    </location>
</feature>
<evidence type="ECO:0000313" key="4">
    <source>
        <dbReference type="EMBL" id="GGL08605.1"/>
    </source>
</evidence>
<gene>
    <name evidence="4" type="ORF">GCM10007964_58610</name>
</gene>
<evidence type="ECO:0000256" key="2">
    <source>
        <dbReference type="SAM" id="Phobius"/>
    </source>
</evidence>
<feature type="compositionally biased region" description="Polar residues" evidence="1">
    <location>
        <begin position="1"/>
        <end position="13"/>
    </location>
</feature>
<dbReference type="Pfam" id="PF02517">
    <property type="entry name" value="Rce1-like"/>
    <property type="match status" value="1"/>
</dbReference>
<dbReference type="GO" id="GO:0080120">
    <property type="term" value="P:CAAX-box protein maturation"/>
    <property type="evidence" value="ECO:0007669"/>
    <property type="project" value="UniProtKB-ARBA"/>
</dbReference>
<organism evidence="4 5">
    <name type="scientific">Sphaerisporangium melleum</name>
    <dbReference type="NCBI Taxonomy" id="321316"/>
    <lineage>
        <taxon>Bacteria</taxon>
        <taxon>Bacillati</taxon>
        <taxon>Actinomycetota</taxon>
        <taxon>Actinomycetes</taxon>
        <taxon>Streptosporangiales</taxon>
        <taxon>Streptosporangiaceae</taxon>
        <taxon>Sphaerisporangium</taxon>
    </lineage>
</organism>
<evidence type="ECO:0000313" key="5">
    <source>
        <dbReference type="Proteomes" id="UP000645217"/>
    </source>
</evidence>
<protein>
    <recommendedName>
        <fullName evidence="3">CAAX prenyl protease 2/Lysostaphin resistance protein A-like domain-containing protein</fullName>
    </recommendedName>
</protein>
<comment type="caution">
    <text evidence="4">The sequence shown here is derived from an EMBL/GenBank/DDBJ whole genome shotgun (WGS) entry which is preliminary data.</text>
</comment>
<reference evidence="4" key="1">
    <citation type="journal article" date="2014" name="Int. J. Syst. Evol. Microbiol.">
        <title>Complete genome sequence of Corynebacterium casei LMG S-19264T (=DSM 44701T), isolated from a smear-ripened cheese.</title>
        <authorList>
            <consortium name="US DOE Joint Genome Institute (JGI-PGF)"/>
            <person name="Walter F."/>
            <person name="Albersmeier A."/>
            <person name="Kalinowski J."/>
            <person name="Ruckert C."/>
        </authorList>
    </citation>
    <scope>NUCLEOTIDE SEQUENCE</scope>
    <source>
        <strain evidence="4">JCM 13064</strain>
    </source>
</reference>
<feature type="compositionally biased region" description="Low complexity" evidence="1">
    <location>
        <begin position="107"/>
        <end position="125"/>
    </location>
</feature>
<evidence type="ECO:0000256" key="1">
    <source>
        <dbReference type="SAM" id="MobiDB-lite"/>
    </source>
</evidence>
<feature type="transmembrane region" description="Helical" evidence="2">
    <location>
        <begin position="366"/>
        <end position="384"/>
    </location>
</feature>
<feature type="transmembrane region" description="Helical" evidence="2">
    <location>
        <begin position="278"/>
        <end position="301"/>
    </location>
</feature>
<dbReference type="Proteomes" id="UP000645217">
    <property type="component" value="Unassembled WGS sequence"/>
</dbReference>
<proteinExistence type="predicted"/>
<feature type="domain" description="CAAX prenyl protease 2/Lysostaphin resistance protein A-like" evidence="3">
    <location>
        <begin position="367"/>
        <end position="455"/>
    </location>
</feature>
<feature type="transmembrane region" description="Helical" evidence="2">
    <location>
        <begin position="475"/>
        <end position="498"/>
    </location>
</feature>
<dbReference type="AlphaFoldDB" id="A0A917VQG4"/>
<feature type="transmembrane region" description="Helical" evidence="2">
    <location>
        <begin position="321"/>
        <end position="346"/>
    </location>
</feature>
<keyword evidence="2" id="KW-0472">Membrane</keyword>
<feature type="compositionally biased region" description="Gly residues" evidence="1">
    <location>
        <begin position="126"/>
        <end position="135"/>
    </location>
</feature>
<feature type="region of interest" description="Disordered" evidence="1">
    <location>
        <begin position="1"/>
        <end position="215"/>
    </location>
</feature>
<feature type="transmembrane region" description="Helical" evidence="2">
    <location>
        <begin position="234"/>
        <end position="258"/>
    </location>
</feature>
<evidence type="ECO:0000259" key="3">
    <source>
        <dbReference type="Pfam" id="PF02517"/>
    </source>
</evidence>
<feature type="compositionally biased region" description="Pro residues" evidence="1">
    <location>
        <begin position="81"/>
        <end position="90"/>
    </location>
</feature>
<keyword evidence="5" id="KW-1185">Reference proteome</keyword>
<dbReference type="InterPro" id="IPR003675">
    <property type="entry name" value="Rce1/LyrA-like_dom"/>
</dbReference>
<dbReference type="InterPro" id="IPR052710">
    <property type="entry name" value="CAAX_protease"/>
</dbReference>
<feature type="compositionally biased region" description="Low complexity" evidence="1">
    <location>
        <begin position="136"/>
        <end position="149"/>
    </location>
</feature>
<name>A0A917VQG4_9ACTN</name>
<dbReference type="GO" id="GO:0004175">
    <property type="term" value="F:endopeptidase activity"/>
    <property type="evidence" value="ECO:0007669"/>
    <property type="project" value="UniProtKB-ARBA"/>
</dbReference>
<sequence length="508" mass="53279">MHDPSQEYQQGPSQRPPEPLKPVEPLHPAEPMGPAQPQEPAVEPPEPVRPVEPLHPAEPVEPAQPREPAVEPVEPVEPIEPVEPPHPVEPVAPMRPGKPAVDSTESAEPVVPATAAEPAEPAGTEGLAGGEGVPQGGAPTPYPQGATPGPAGPGGSPADRPPSPYEGGPGSADRPPSPYERGPGPVDRPSSPYYPGPAAWRAPPRPQPWAAPAPAGTRYDHLARGPWNRWWRPLVGTAAIAIAFVGAGLIVIFGGALVAELVGIPVVMSGDRLFGQPAYELAVLLLSIAVVLPVVFAVAWLTQRRSPGTLSSVAGRLRWGWLLICTGVALVALVLGQVAMIVTYAVTGEDTGSLFGWVGWDRFLPGLLVIVLLVPFQAAAEEYVFRGWLIQAFGSYLRTPWPGILLGAALFTSLHAYTDYGVVDVFSFGALMGWLAVRTGGLEAPIALHVVNNVLSFLPAAAAGELEGALRQGAVPWQALSGTVVQLGFFAIVIVIIAQKRAIQTVSQ</sequence>